<dbReference type="AlphaFoldDB" id="A0A1G7QFY1"/>
<gene>
    <name evidence="2" type="ORF">SAMN05216218_112106</name>
</gene>
<sequence>MSRRTTFNKHKRACAYAFPLDAFNRGGRPTDDTHSEQPSVTSETTEDGSDEQQQLDVVADQSPESGEETGVVEESEAASGAHDVGGEENAGGGGENAAAEVRARLQRAIDALQEVEDAL</sequence>
<keyword evidence="3" id="KW-1185">Reference proteome</keyword>
<dbReference type="Proteomes" id="UP000199076">
    <property type="component" value="Unassembled WGS sequence"/>
</dbReference>
<dbReference type="RefSeq" id="WP_092693932.1">
    <property type="nucleotide sequence ID" value="NZ_FNBK01000012.1"/>
</dbReference>
<evidence type="ECO:0000256" key="1">
    <source>
        <dbReference type="SAM" id="MobiDB-lite"/>
    </source>
</evidence>
<reference evidence="3" key="1">
    <citation type="submission" date="2016-10" db="EMBL/GenBank/DDBJ databases">
        <authorList>
            <person name="Varghese N."/>
            <person name="Submissions S."/>
        </authorList>
    </citation>
    <scope>NUCLEOTIDE SEQUENCE [LARGE SCALE GENOMIC DNA]</scope>
    <source>
        <strain evidence="3">IBRC-M 10760</strain>
    </source>
</reference>
<evidence type="ECO:0000313" key="3">
    <source>
        <dbReference type="Proteomes" id="UP000199076"/>
    </source>
</evidence>
<dbReference type="EMBL" id="FNBK01000012">
    <property type="protein sequence ID" value="SDF96829.1"/>
    <property type="molecule type" value="Genomic_DNA"/>
</dbReference>
<evidence type="ECO:0000313" key="2">
    <source>
        <dbReference type="EMBL" id="SDF96829.1"/>
    </source>
</evidence>
<name>A0A1G7QFY1_9EURY</name>
<dbReference type="OrthoDB" id="11472at2157"/>
<proteinExistence type="predicted"/>
<accession>A0A1G7QFY1</accession>
<feature type="compositionally biased region" description="Acidic residues" evidence="1">
    <location>
        <begin position="65"/>
        <end position="76"/>
    </location>
</feature>
<organism evidence="2 3">
    <name type="scientific">Halorientalis regularis</name>
    <dbReference type="NCBI Taxonomy" id="660518"/>
    <lineage>
        <taxon>Archaea</taxon>
        <taxon>Methanobacteriati</taxon>
        <taxon>Methanobacteriota</taxon>
        <taxon>Stenosarchaea group</taxon>
        <taxon>Halobacteria</taxon>
        <taxon>Halobacteriales</taxon>
        <taxon>Haloarculaceae</taxon>
        <taxon>Halorientalis</taxon>
    </lineage>
</organism>
<feature type="region of interest" description="Disordered" evidence="1">
    <location>
        <begin position="18"/>
        <end position="98"/>
    </location>
</feature>
<protein>
    <submittedName>
        <fullName evidence="2">Uncharacterized protein</fullName>
    </submittedName>
</protein>